<dbReference type="PANTHER" id="PTHR13227">
    <property type="entry name" value="EUKARYOTIC TRANSLATION INITIATION FACTOR 2A"/>
    <property type="match status" value="1"/>
</dbReference>
<dbReference type="InterPro" id="IPR011387">
    <property type="entry name" value="TIF2A"/>
</dbReference>
<evidence type="ECO:0000313" key="7">
    <source>
        <dbReference type="EMBL" id="CAB9526015.1"/>
    </source>
</evidence>
<feature type="compositionally biased region" description="Basic and acidic residues" evidence="5">
    <location>
        <begin position="549"/>
        <end position="578"/>
    </location>
</feature>
<evidence type="ECO:0000259" key="6">
    <source>
        <dbReference type="Pfam" id="PF08662"/>
    </source>
</evidence>
<feature type="region of interest" description="Disordered" evidence="5">
    <location>
        <begin position="546"/>
        <end position="623"/>
    </location>
</feature>
<evidence type="ECO:0000256" key="5">
    <source>
        <dbReference type="SAM" id="MobiDB-lite"/>
    </source>
</evidence>
<evidence type="ECO:0000256" key="3">
    <source>
        <dbReference type="ARBA" id="ARBA00022737"/>
    </source>
</evidence>
<sequence>MASSEANLPPCQVLLRSKHGIEVFQVSSNRDDVMEPRSGERQFLVKGGTAYQTMAPDGSCAFVLMTGHGVVRVPLTGAPPQEPITKSSPTFLANSSTIQMMEISPMGSYLVTWQRVTESEPNNLKVWCASTGEFLIGFPQKGLKREAWPYVQWTADEVFAMHMTTNEVRIFPGDAFAKDKQEARYVEKARAPGVTSMSVPRQRGGALASTPYRFTTFCPGDKNKPAKATLHEYDANNTHTVLMSKSLFQAEDMKTNWSPNGNIALITLQTSVDASGKSYYGSATLFLLGSDNDAKAVPLPQDGPVMDVSWMPNATKSPCFVVIAGRMPAMASMHHGLTAEPLFLFGNAHRNTISWAPHGRFVCVAGFGNLAGGMSFWDRNKLKLIPPTGQNTASCTVGFGWSPDSRLFGVSTTTPRMNVDNGYRLFRYNGEQITNVPWTNENYLPDKLLEACFVPALPTVYPDRPQSPTLKAEAAAPAAAAPDAKPAGRYIPPSQRGKQTGGKSLAERMQKQKETQMKGAQVVAGQPKKAVSAATGKVIPGLVVAPNDGKTKSAMKREKQKLAKQRKAEEEEAKKQQEEAAAPPAEAVDPEKRARKIKKTLKQIDDLKQKDPGALNEDQQNKIASEASLREELASLGV</sequence>
<accession>A0A9N8HV93</accession>
<feature type="compositionally biased region" description="Basic and acidic residues" evidence="5">
    <location>
        <begin position="505"/>
        <end position="516"/>
    </location>
</feature>
<gene>
    <name evidence="7" type="ORF">SEMRO_1764_G296090.1</name>
</gene>
<keyword evidence="1 7" id="KW-0396">Initiation factor</keyword>
<reference evidence="7" key="1">
    <citation type="submission" date="2020-06" db="EMBL/GenBank/DDBJ databases">
        <authorList>
            <consortium name="Plant Systems Biology data submission"/>
        </authorList>
    </citation>
    <scope>NUCLEOTIDE SEQUENCE</scope>
    <source>
        <strain evidence="7">D6</strain>
    </source>
</reference>
<dbReference type="Pfam" id="PF08662">
    <property type="entry name" value="eIF2A"/>
    <property type="match status" value="1"/>
</dbReference>
<evidence type="ECO:0000313" key="8">
    <source>
        <dbReference type="Proteomes" id="UP001153069"/>
    </source>
</evidence>
<feature type="compositionally biased region" description="Low complexity" evidence="5">
    <location>
        <begin position="472"/>
        <end position="487"/>
    </location>
</feature>
<feature type="domain" description="Translation initiation factor beta propellor-like" evidence="6">
    <location>
        <begin position="245"/>
        <end position="438"/>
    </location>
</feature>
<dbReference type="GO" id="GO:0000049">
    <property type="term" value="F:tRNA binding"/>
    <property type="evidence" value="ECO:0007669"/>
    <property type="project" value="TreeGrafter"/>
</dbReference>
<dbReference type="GO" id="GO:0003743">
    <property type="term" value="F:translation initiation factor activity"/>
    <property type="evidence" value="ECO:0007669"/>
    <property type="project" value="UniProtKB-KW"/>
</dbReference>
<proteinExistence type="predicted"/>
<keyword evidence="8" id="KW-1185">Reference proteome</keyword>
<dbReference type="SUPFAM" id="SSF82171">
    <property type="entry name" value="DPP6 N-terminal domain-like"/>
    <property type="match status" value="1"/>
</dbReference>
<feature type="region of interest" description="Disordered" evidence="5">
    <location>
        <begin position="465"/>
        <end position="524"/>
    </location>
</feature>
<dbReference type="Proteomes" id="UP001153069">
    <property type="component" value="Unassembled WGS sequence"/>
</dbReference>
<evidence type="ECO:0000256" key="2">
    <source>
        <dbReference type="ARBA" id="ARBA00022574"/>
    </source>
</evidence>
<dbReference type="InterPro" id="IPR013979">
    <property type="entry name" value="TIF_beta_prop-like"/>
</dbReference>
<feature type="compositionally biased region" description="Basic and acidic residues" evidence="5">
    <location>
        <begin position="602"/>
        <end position="611"/>
    </location>
</feature>
<dbReference type="GO" id="GO:0022627">
    <property type="term" value="C:cytosolic small ribosomal subunit"/>
    <property type="evidence" value="ECO:0007669"/>
    <property type="project" value="TreeGrafter"/>
</dbReference>
<evidence type="ECO:0000256" key="1">
    <source>
        <dbReference type="ARBA" id="ARBA00022540"/>
    </source>
</evidence>
<dbReference type="OrthoDB" id="2194683at2759"/>
<dbReference type="GO" id="GO:0043022">
    <property type="term" value="F:ribosome binding"/>
    <property type="evidence" value="ECO:0007669"/>
    <property type="project" value="TreeGrafter"/>
</dbReference>
<dbReference type="PANTHER" id="PTHR13227:SF0">
    <property type="entry name" value="EUKARYOTIC TRANSLATION INITIATION FACTOR 2A"/>
    <property type="match status" value="1"/>
</dbReference>
<organism evidence="7 8">
    <name type="scientific">Seminavis robusta</name>
    <dbReference type="NCBI Taxonomy" id="568900"/>
    <lineage>
        <taxon>Eukaryota</taxon>
        <taxon>Sar</taxon>
        <taxon>Stramenopiles</taxon>
        <taxon>Ochrophyta</taxon>
        <taxon>Bacillariophyta</taxon>
        <taxon>Bacillariophyceae</taxon>
        <taxon>Bacillariophycidae</taxon>
        <taxon>Naviculales</taxon>
        <taxon>Naviculaceae</taxon>
        <taxon>Seminavis</taxon>
    </lineage>
</organism>
<protein>
    <submittedName>
        <fullName evidence="7">Eukaryotic translation initiation factor 2A</fullName>
    </submittedName>
</protein>
<evidence type="ECO:0000256" key="4">
    <source>
        <dbReference type="ARBA" id="ARBA00022917"/>
    </source>
</evidence>
<name>A0A9N8HV93_9STRA</name>
<comment type="caution">
    <text evidence="7">The sequence shown here is derived from an EMBL/GenBank/DDBJ whole genome shotgun (WGS) entry which is preliminary data.</text>
</comment>
<keyword evidence="2" id="KW-0853">WD repeat</keyword>
<dbReference type="EMBL" id="CAICTM010001762">
    <property type="protein sequence ID" value="CAB9526015.1"/>
    <property type="molecule type" value="Genomic_DNA"/>
</dbReference>
<dbReference type="AlphaFoldDB" id="A0A9N8HV93"/>
<keyword evidence="3" id="KW-0677">Repeat</keyword>
<dbReference type="GO" id="GO:0003729">
    <property type="term" value="F:mRNA binding"/>
    <property type="evidence" value="ECO:0007669"/>
    <property type="project" value="TreeGrafter"/>
</dbReference>
<keyword evidence="4" id="KW-0648">Protein biosynthesis</keyword>